<dbReference type="Proteomes" id="UP000033099">
    <property type="component" value="Chromosome"/>
</dbReference>
<dbReference type="EMBL" id="CP011117">
    <property type="protein sequence ID" value="AKA81118.1"/>
    <property type="molecule type" value="Genomic_DNA"/>
</dbReference>
<reference evidence="1 2" key="1">
    <citation type="journal article" date="2015" name="Genome Announc.">
        <title>Complete Genome Sequence of Biocontrol Strain Pseudomonas fluorescens LBUM223.</title>
        <authorList>
            <person name="Roquigny R."/>
            <person name="Arseneault T."/>
            <person name="Gadkar V.J."/>
            <person name="Novinscak A."/>
            <person name="Joly D.L."/>
            <person name="Filion M."/>
        </authorList>
    </citation>
    <scope>NUCLEOTIDE SEQUENCE [LARGE SCALE GENOMIC DNA]</scope>
    <source>
        <strain evidence="1 2">LBUM223</strain>
    </source>
</reference>
<dbReference type="AlphaFoldDB" id="A0AAU8TE76"/>
<evidence type="ECO:0000313" key="1">
    <source>
        <dbReference type="EMBL" id="AKA81118.1"/>
    </source>
</evidence>
<gene>
    <name evidence="1" type="ORF">VO64_0572</name>
</gene>
<sequence>MHQVFFAAFKWGYGGSLRTDISQNQRGMHWVGGVHDRPDEHVSAIASDRALSLWWAR</sequence>
<protein>
    <submittedName>
        <fullName evidence="1">Uncharacterized protein</fullName>
    </submittedName>
</protein>
<evidence type="ECO:0000313" key="2">
    <source>
        <dbReference type="Proteomes" id="UP000033099"/>
    </source>
</evidence>
<name>A0AAU8TE76_9PSED</name>
<organism evidence="1 2">
    <name type="scientific">Pseudomonas synxantha</name>
    <dbReference type="NCBI Taxonomy" id="47883"/>
    <lineage>
        <taxon>Bacteria</taxon>
        <taxon>Pseudomonadati</taxon>
        <taxon>Pseudomonadota</taxon>
        <taxon>Gammaproteobacteria</taxon>
        <taxon>Pseudomonadales</taxon>
        <taxon>Pseudomonadaceae</taxon>
        <taxon>Pseudomonas</taxon>
    </lineage>
</organism>
<dbReference type="KEGG" id="pfb:VO64_0572"/>
<accession>A0AAU8TE76</accession>
<proteinExistence type="predicted"/>